<evidence type="ECO:0000259" key="8">
    <source>
        <dbReference type="Pfam" id="PF04413"/>
    </source>
</evidence>
<gene>
    <name evidence="9" type="ORF">HOP51_00545</name>
</gene>
<evidence type="ECO:0000256" key="4">
    <source>
        <dbReference type="ARBA" id="ARBA00022679"/>
    </source>
</evidence>
<evidence type="ECO:0000256" key="1">
    <source>
        <dbReference type="ARBA" id="ARBA00004713"/>
    </source>
</evidence>
<dbReference type="NCBIfam" id="NF004388">
    <property type="entry name" value="PRK05749.1-4"/>
    <property type="match status" value="1"/>
</dbReference>
<comment type="catalytic activity">
    <reaction evidence="6 7">
        <text>lipid IVA (E. coli) + CMP-3-deoxy-beta-D-manno-octulosonate = alpha-Kdo-(2-&gt;6)-lipid IVA (E. coli) + CMP + H(+)</text>
        <dbReference type="Rhea" id="RHEA:28066"/>
        <dbReference type="ChEBI" id="CHEBI:15378"/>
        <dbReference type="ChEBI" id="CHEBI:58603"/>
        <dbReference type="ChEBI" id="CHEBI:60364"/>
        <dbReference type="ChEBI" id="CHEBI:60377"/>
        <dbReference type="ChEBI" id="CHEBI:85987"/>
        <dbReference type="EC" id="2.4.99.12"/>
    </reaction>
</comment>
<dbReference type="InterPro" id="IPR007507">
    <property type="entry name" value="Glycos_transf_N"/>
</dbReference>
<dbReference type="RefSeq" id="WP_234272005.1">
    <property type="nucleotide sequence ID" value="NZ_JABFTT010000001.1"/>
</dbReference>
<sequence length="434" mass="47749">MPRPPSRWPRWLYSAALYLLSPLIWKRVWREHALTNLRRERLGLIPRQPAGMPSIWLHCASVGEVQAARPLVEALLAHYPNRRLVITTMTATGAERVQALVEAKRLAGEPERIKHRFLPLDFPGAAQRFVARLEPELAIFFETEIWLNLLTACRRRGVPTAVVNGRLSPRAFRSYRRLRPLMASALAQLDWLAAKSRGDAERFRALGMPTTRIDVVGSLKYDLTPDAATSEASKLLCTRLGSRPVWVAGSTHPGEDEQLLEAHARLRQHYPNALLILVPRHPQRFEAVAELVQERGMALARRARGEWPDGRTAVYLGDTMGELLTLYGAADLAFVGGSLVPVGGHNLLEPAAMGVPVLTGPELANFADVAETLRQGGALVEVSGIAMLADTLVTLFLDEAERHRLAEAGLAVVAANRGALALTLAGLERLLPSE</sequence>
<keyword evidence="7" id="KW-1003">Cell membrane</keyword>
<dbReference type="Gene3D" id="3.40.50.11720">
    <property type="entry name" value="3-Deoxy-D-manno-octulosonic-acid transferase, N-terminal domain"/>
    <property type="match status" value="1"/>
</dbReference>
<dbReference type="InterPro" id="IPR039901">
    <property type="entry name" value="Kdotransferase"/>
</dbReference>
<evidence type="ECO:0000313" key="10">
    <source>
        <dbReference type="Proteomes" id="UP001320122"/>
    </source>
</evidence>
<dbReference type="InterPro" id="IPR038107">
    <property type="entry name" value="Glycos_transf_N_sf"/>
</dbReference>
<comment type="subcellular location">
    <subcellularLocation>
        <location evidence="7">Cell membrane</location>
    </subcellularLocation>
</comment>
<evidence type="ECO:0000313" key="9">
    <source>
        <dbReference type="EMBL" id="MCE8018607.1"/>
    </source>
</evidence>
<dbReference type="SUPFAM" id="SSF53756">
    <property type="entry name" value="UDP-Glycosyltransferase/glycogen phosphorylase"/>
    <property type="match status" value="1"/>
</dbReference>
<dbReference type="PANTHER" id="PTHR42755">
    <property type="entry name" value="3-DEOXY-MANNO-OCTULOSONATE CYTIDYLYLTRANSFERASE"/>
    <property type="match status" value="1"/>
</dbReference>
<dbReference type="Gene3D" id="3.40.50.2000">
    <property type="entry name" value="Glycogen Phosphorylase B"/>
    <property type="match status" value="1"/>
</dbReference>
<dbReference type="Pfam" id="PF04413">
    <property type="entry name" value="Glycos_transf_N"/>
    <property type="match status" value="1"/>
</dbReference>
<comment type="pathway">
    <text evidence="1 7">Bacterial outer membrane biogenesis; LPS core biosynthesis.</text>
</comment>
<keyword evidence="7" id="KW-0448">Lipopolysaccharide biosynthesis</keyword>
<reference evidence="9 10" key="1">
    <citation type="journal article" date="2021" name="Front. Microbiol.">
        <title>Aerobic Denitrification and Heterotrophic Sulfur Oxidation in the Genus Halomonas Revealed by Six Novel Species Characterizations and Genome-Based Analysis.</title>
        <authorList>
            <person name="Wang L."/>
            <person name="Shao Z."/>
        </authorList>
    </citation>
    <scope>NUCLEOTIDE SEQUENCE [LARGE SCALE GENOMIC DNA]</scope>
    <source>
        <strain evidence="9 10">MCCC 1A11036</strain>
    </source>
</reference>
<dbReference type="GO" id="GO:0016740">
    <property type="term" value="F:transferase activity"/>
    <property type="evidence" value="ECO:0007669"/>
    <property type="project" value="UniProtKB-KW"/>
</dbReference>
<evidence type="ECO:0000256" key="2">
    <source>
        <dbReference type="ARBA" id="ARBA00012621"/>
    </source>
</evidence>
<evidence type="ECO:0000256" key="5">
    <source>
        <dbReference type="ARBA" id="ARBA00031445"/>
    </source>
</evidence>
<keyword evidence="4 7" id="KW-0808">Transferase</keyword>
<feature type="domain" description="3-deoxy-D-manno-octulosonic-acid transferase N-terminal" evidence="8">
    <location>
        <begin position="39"/>
        <end position="222"/>
    </location>
</feature>
<dbReference type="EMBL" id="JABFTT010000001">
    <property type="protein sequence ID" value="MCE8018607.1"/>
    <property type="molecule type" value="Genomic_DNA"/>
</dbReference>
<comment type="function">
    <text evidence="7">Involved in lipopolysaccharide (LPS) biosynthesis. Catalyzes the transfer of 3-deoxy-D-manno-octulosonate (Kdo) residue(s) from CMP-Kdo to lipid IV(A), the tetraacyldisaccharide-1,4'-bisphosphate precursor of lipid A.</text>
</comment>
<proteinExistence type="inferred from homology"/>
<evidence type="ECO:0000256" key="3">
    <source>
        <dbReference type="ARBA" id="ARBA00019077"/>
    </source>
</evidence>
<protein>
    <recommendedName>
        <fullName evidence="3 7">3-deoxy-D-manno-octulosonic acid transferase</fullName>
        <shortName evidence="7">Kdo transferase</shortName>
        <ecNumber evidence="2 7">2.4.99.12</ecNumber>
    </recommendedName>
    <alternativeName>
        <fullName evidence="5 7">Lipid IV(A) 3-deoxy-D-manno-octulosonic acid transferase</fullName>
    </alternativeName>
</protein>
<keyword evidence="10" id="KW-1185">Reference proteome</keyword>
<evidence type="ECO:0000256" key="6">
    <source>
        <dbReference type="ARBA" id="ARBA00049183"/>
    </source>
</evidence>
<dbReference type="Proteomes" id="UP001320122">
    <property type="component" value="Unassembled WGS sequence"/>
</dbReference>
<evidence type="ECO:0000256" key="7">
    <source>
        <dbReference type="RuleBase" id="RU365103"/>
    </source>
</evidence>
<comment type="similarity">
    <text evidence="7">Belongs to the glycosyltransferase group 1 family.</text>
</comment>
<keyword evidence="7" id="KW-0472">Membrane</keyword>
<accession>A0ABS9A9N4</accession>
<name>A0ABS9A9N4_9GAMM</name>
<dbReference type="PANTHER" id="PTHR42755:SF1">
    <property type="entry name" value="3-DEOXY-D-MANNO-OCTULOSONIC ACID TRANSFERASE, MITOCHONDRIAL-RELATED"/>
    <property type="match status" value="1"/>
</dbReference>
<dbReference type="EC" id="2.4.99.12" evidence="2 7"/>
<comment type="caution">
    <text evidence="9">The sequence shown here is derived from an EMBL/GenBank/DDBJ whole genome shotgun (WGS) entry which is preliminary data.</text>
</comment>
<organism evidence="9 10">
    <name type="scientific">Billgrantia zhangzhouensis</name>
    <dbReference type="NCBI Taxonomy" id="2733481"/>
    <lineage>
        <taxon>Bacteria</taxon>
        <taxon>Pseudomonadati</taxon>
        <taxon>Pseudomonadota</taxon>
        <taxon>Gammaproteobacteria</taxon>
        <taxon>Oceanospirillales</taxon>
        <taxon>Halomonadaceae</taxon>
        <taxon>Billgrantia</taxon>
    </lineage>
</organism>